<feature type="domain" description="DUF7669" evidence="1">
    <location>
        <begin position="12"/>
        <end position="88"/>
    </location>
</feature>
<dbReference type="GeneID" id="4906727"/>
<accession>A3DL24</accession>
<sequence length="225" mass="26205">MANNLGNLSKKPNWMILKEAAEQLVKSGKKRFSRKELTKFAKTLDPTRPETSLDFEIDLVTVNSNSKDRYRDPDKLFLFRIARGRYTLYDPEIHGPLEKYLEEHRFIPTRKYLLAQIIEELKKIGYEAYENQYNRKPLAPDIIAKENNERIGVWVIDPAIDKPTQLKALAYALGSAILNKKFNRHIITMPIDLVSSIPPELKELLKKLRVEIVLLKEEKKYALIL</sequence>
<dbReference type="Proteomes" id="UP000000254">
    <property type="component" value="Chromosome"/>
</dbReference>
<keyword evidence="3" id="KW-1185">Reference proteome</keyword>
<dbReference type="eggNOG" id="arCOG08834">
    <property type="taxonomic scope" value="Archaea"/>
</dbReference>
<evidence type="ECO:0000259" key="1">
    <source>
        <dbReference type="Pfam" id="PF24706"/>
    </source>
</evidence>
<dbReference type="Pfam" id="PF24706">
    <property type="entry name" value="DUF7669"/>
    <property type="match status" value="1"/>
</dbReference>
<gene>
    <name evidence="2" type="ordered locus">Smar_0221</name>
</gene>
<proteinExistence type="predicted"/>
<evidence type="ECO:0000313" key="2">
    <source>
        <dbReference type="EMBL" id="ABN69334.1"/>
    </source>
</evidence>
<reference evidence="3" key="1">
    <citation type="journal article" date="2009" name="BMC Genomics">
        <title>The complete genome sequence of Staphylothermus marinus reveals differences in sulfur metabolism among heterotrophic Crenarchaeota.</title>
        <authorList>
            <person name="Anderson I.J."/>
            <person name="Dharmarajan L."/>
            <person name="Rodriguez J."/>
            <person name="Hooper S."/>
            <person name="Porat I."/>
            <person name="Ulrich L.E."/>
            <person name="Elkins J.G."/>
            <person name="Mavromatis K."/>
            <person name="Sun H."/>
            <person name="Land M."/>
            <person name="Lapidus A."/>
            <person name="Lucas S."/>
            <person name="Barry K."/>
            <person name="Huber H."/>
            <person name="Zhulin I.B."/>
            <person name="Whitman W.B."/>
            <person name="Mukhopadhyay B."/>
            <person name="Woese C."/>
            <person name="Bristow J."/>
            <person name="Kyrpides N."/>
        </authorList>
    </citation>
    <scope>NUCLEOTIDE SEQUENCE [LARGE SCALE GENOMIC DNA]</scope>
    <source>
        <strain evidence="3">ATCC 43588 / DSM 3639 / JCM 9404 / F1</strain>
    </source>
</reference>
<dbReference type="EMBL" id="CP000575">
    <property type="protein sequence ID" value="ABN69334.1"/>
    <property type="molecule type" value="Genomic_DNA"/>
</dbReference>
<dbReference type="KEGG" id="smr:Smar_0221"/>
<reference evidence="2 3" key="2">
    <citation type="journal article" date="2009" name="Stand. Genomic Sci.">
        <title>Complete genome sequence of Staphylothermus marinus Stetter and Fiala 1986 type strain F1.</title>
        <authorList>
            <person name="Anderson I.J."/>
            <person name="Sun H."/>
            <person name="Lapidus A."/>
            <person name="Copeland A."/>
            <person name="Glavina Del Rio T."/>
            <person name="Tice H."/>
            <person name="Dalin E."/>
            <person name="Lucas S."/>
            <person name="Barry K."/>
            <person name="Land M."/>
            <person name="Richardson P."/>
            <person name="Huber H."/>
            <person name="Kyrpides N.C."/>
        </authorList>
    </citation>
    <scope>NUCLEOTIDE SEQUENCE [LARGE SCALE GENOMIC DNA]</scope>
    <source>
        <strain evidence="3">ATCC 43588 / DSM 3639 / JCM 9404 / F1</strain>
    </source>
</reference>
<dbReference type="OrthoDB" id="18533at2157"/>
<dbReference type="AlphaFoldDB" id="A3DL24"/>
<name>A3DL24_STAMF</name>
<dbReference type="InterPro" id="IPR056086">
    <property type="entry name" value="DUF7669"/>
</dbReference>
<evidence type="ECO:0000313" key="3">
    <source>
        <dbReference type="Proteomes" id="UP000000254"/>
    </source>
</evidence>
<organism evidence="2 3">
    <name type="scientific">Staphylothermus marinus (strain ATCC 43588 / DSM 3639 / JCM 9404 / F1)</name>
    <dbReference type="NCBI Taxonomy" id="399550"/>
    <lineage>
        <taxon>Archaea</taxon>
        <taxon>Thermoproteota</taxon>
        <taxon>Thermoprotei</taxon>
        <taxon>Desulfurococcales</taxon>
        <taxon>Desulfurococcaceae</taxon>
        <taxon>Staphylothermus</taxon>
    </lineage>
</organism>
<protein>
    <recommendedName>
        <fullName evidence="1">DUF7669 domain-containing protein</fullName>
    </recommendedName>
</protein>
<dbReference type="HOGENOM" id="CLU_1227702_0_0_2"/>
<dbReference type="RefSeq" id="WP_011838525.1">
    <property type="nucleotide sequence ID" value="NC_009033.1"/>
</dbReference>